<dbReference type="PROSITE" id="PS51296">
    <property type="entry name" value="RIESKE"/>
    <property type="match status" value="1"/>
</dbReference>
<evidence type="ECO:0000313" key="8">
    <source>
        <dbReference type="EMBL" id="QSQ16438.1"/>
    </source>
</evidence>
<name>A0ABX7NDG9_9BACT</name>
<dbReference type="Proteomes" id="UP000663090">
    <property type="component" value="Chromosome"/>
</dbReference>
<keyword evidence="1" id="KW-0001">2Fe-2S</keyword>
<dbReference type="PANTHER" id="PTHR21496">
    <property type="entry name" value="FERREDOXIN-RELATED"/>
    <property type="match status" value="1"/>
</dbReference>
<evidence type="ECO:0000256" key="2">
    <source>
        <dbReference type="ARBA" id="ARBA00022723"/>
    </source>
</evidence>
<keyword evidence="4" id="KW-0411">Iron-sulfur</keyword>
<dbReference type="InterPro" id="IPR017941">
    <property type="entry name" value="Rieske_2Fe-2S"/>
</dbReference>
<accession>A0ABX7NDG9</accession>
<dbReference type="Pfam" id="PF00355">
    <property type="entry name" value="Rieske"/>
    <property type="match status" value="1"/>
</dbReference>
<evidence type="ECO:0000256" key="4">
    <source>
        <dbReference type="ARBA" id="ARBA00023014"/>
    </source>
</evidence>
<dbReference type="EMBL" id="CP071091">
    <property type="protein sequence ID" value="QSQ16438.1"/>
    <property type="molecule type" value="Genomic_DNA"/>
</dbReference>
<dbReference type="PANTHER" id="PTHR21496:SF0">
    <property type="entry name" value="RIESKE DOMAIN-CONTAINING PROTEIN"/>
    <property type="match status" value="1"/>
</dbReference>
<keyword evidence="3" id="KW-0408">Iron</keyword>
<dbReference type="SUPFAM" id="SSF50022">
    <property type="entry name" value="ISP domain"/>
    <property type="match status" value="1"/>
</dbReference>
<evidence type="ECO:0000256" key="6">
    <source>
        <dbReference type="ARBA" id="ARBA00038001"/>
    </source>
</evidence>
<organism evidence="8 9">
    <name type="scientific">Myxococcus landrumensis</name>
    <dbReference type="NCBI Taxonomy" id="2813577"/>
    <lineage>
        <taxon>Bacteria</taxon>
        <taxon>Pseudomonadati</taxon>
        <taxon>Myxococcota</taxon>
        <taxon>Myxococcia</taxon>
        <taxon>Myxococcales</taxon>
        <taxon>Cystobacterineae</taxon>
        <taxon>Myxococcaceae</taxon>
        <taxon>Myxococcus</taxon>
    </lineage>
</organism>
<evidence type="ECO:0000313" key="9">
    <source>
        <dbReference type="Proteomes" id="UP000663090"/>
    </source>
</evidence>
<evidence type="ECO:0000256" key="5">
    <source>
        <dbReference type="ARBA" id="ARBA00034078"/>
    </source>
</evidence>
<keyword evidence="9" id="KW-1185">Reference proteome</keyword>
<protein>
    <submittedName>
        <fullName evidence="8">Rieske 2Fe-2S domain-containing protein</fullName>
    </submittedName>
</protein>
<sequence length="102" mass="11139">MTKIKLGPADFAEKEMRGYEVGKRNVCIAKIHGRYKGLDDWCNHAGCLLSGGRIEDNMVVCPCHEVGFDMDTGRNETSPGVCDDQPTVTVEVQDGALIVDLP</sequence>
<evidence type="ECO:0000256" key="3">
    <source>
        <dbReference type="ARBA" id="ARBA00023004"/>
    </source>
</evidence>
<keyword evidence="2" id="KW-0479">Metal-binding</keyword>
<reference evidence="8 9" key="1">
    <citation type="submission" date="2021-02" db="EMBL/GenBank/DDBJ databases">
        <title>De Novo genome assembly of isolated myxobacteria.</title>
        <authorList>
            <person name="Stevens D.C."/>
        </authorList>
    </citation>
    <scope>NUCLEOTIDE SEQUENCE [LARGE SCALE GENOMIC DNA]</scope>
    <source>
        <strain evidence="8 9">SCHIC003</strain>
    </source>
</reference>
<feature type="domain" description="Rieske" evidence="7">
    <location>
        <begin position="3"/>
        <end position="99"/>
    </location>
</feature>
<comment type="cofactor">
    <cofactor evidence="5">
        <name>[2Fe-2S] cluster</name>
        <dbReference type="ChEBI" id="CHEBI:190135"/>
    </cofactor>
</comment>
<evidence type="ECO:0000259" key="7">
    <source>
        <dbReference type="PROSITE" id="PS51296"/>
    </source>
</evidence>
<dbReference type="RefSeq" id="WP_015348768.1">
    <property type="nucleotide sequence ID" value="NZ_CP071091.1"/>
</dbReference>
<evidence type="ECO:0000256" key="1">
    <source>
        <dbReference type="ARBA" id="ARBA00022714"/>
    </source>
</evidence>
<proteinExistence type="inferred from homology"/>
<comment type="similarity">
    <text evidence="6">Belongs to the bacterial ring-hydroxylating dioxygenase ferredoxin component family.</text>
</comment>
<gene>
    <name evidence="8" type="ORF">JY572_10475</name>
</gene>
<dbReference type="InterPro" id="IPR036922">
    <property type="entry name" value="Rieske_2Fe-2S_sf"/>
</dbReference>
<dbReference type="Gene3D" id="2.102.10.10">
    <property type="entry name" value="Rieske [2Fe-2S] iron-sulphur domain"/>
    <property type="match status" value="1"/>
</dbReference>